<sequence length="264" mass="30552">MPQLSTADCGNPPHDDEPIRQCIERILNRINQVKSQLSSFFHFIQVLGLKQDVYTLISMIKSETNQTTSSSTTRADHRGQTTCPMSTRATRKCYTPQETINQVLQMCTLPRKPMVYATVRDSNADVIKVNKYCHRMKLLNAGDATRNDPVQLNVAPQDVRQSITLVTKSLCLLEHLLKLILIKHPSLKQNLEHLNNSDDSKSFNWLIRTHQLRRLINGIVEAVNRINNRRHVDRVLIHLRRRSTAKSMMYLIDQEKHKKSPWRL</sequence>
<comment type="caution">
    <text evidence="1">The sequence shown here is derived from an EMBL/GenBank/DDBJ whole genome shotgun (WGS) entry which is preliminary data.</text>
</comment>
<dbReference type="EMBL" id="LUCM01006867">
    <property type="protein sequence ID" value="KAA0190645.1"/>
    <property type="molecule type" value="Genomic_DNA"/>
</dbReference>
<proteinExistence type="predicted"/>
<name>A0A8E0VFG4_9TREM</name>
<accession>A0A8E0VFG4</accession>
<organism evidence="1 2">
    <name type="scientific">Fasciolopsis buskii</name>
    <dbReference type="NCBI Taxonomy" id="27845"/>
    <lineage>
        <taxon>Eukaryota</taxon>
        <taxon>Metazoa</taxon>
        <taxon>Spiralia</taxon>
        <taxon>Lophotrochozoa</taxon>
        <taxon>Platyhelminthes</taxon>
        <taxon>Trematoda</taxon>
        <taxon>Digenea</taxon>
        <taxon>Plagiorchiida</taxon>
        <taxon>Echinostomata</taxon>
        <taxon>Echinostomatoidea</taxon>
        <taxon>Fasciolidae</taxon>
        <taxon>Fasciolopsis</taxon>
    </lineage>
</organism>
<evidence type="ECO:0000313" key="2">
    <source>
        <dbReference type="Proteomes" id="UP000728185"/>
    </source>
</evidence>
<dbReference type="OrthoDB" id="6272346at2759"/>
<dbReference type="Proteomes" id="UP000728185">
    <property type="component" value="Unassembled WGS sequence"/>
</dbReference>
<dbReference type="AlphaFoldDB" id="A0A8E0VFG4"/>
<reference evidence="1" key="1">
    <citation type="submission" date="2019-05" db="EMBL/GenBank/DDBJ databases">
        <title>Annotation for the trematode Fasciolopsis buski.</title>
        <authorList>
            <person name="Choi Y.-J."/>
        </authorList>
    </citation>
    <scope>NUCLEOTIDE SEQUENCE</scope>
    <source>
        <strain evidence="1">HT</strain>
        <tissue evidence="1">Whole worm</tissue>
    </source>
</reference>
<protein>
    <submittedName>
        <fullName evidence="1">Uncharacterized protein</fullName>
    </submittedName>
</protein>
<gene>
    <name evidence="1" type="ORF">FBUS_02092</name>
</gene>
<keyword evidence="2" id="KW-1185">Reference proteome</keyword>
<evidence type="ECO:0000313" key="1">
    <source>
        <dbReference type="EMBL" id="KAA0190645.1"/>
    </source>
</evidence>